<feature type="active site" description="Charge relay system; for serine protease NS3 activity" evidence="47">
    <location>
        <position position="1672"/>
    </location>
</feature>
<dbReference type="PROSITE" id="PS51194">
    <property type="entry name" value="HELICASE_CTER"/>
    <property type="match status" value="1"/>
</dbReference>
<feature type="transmembrane region" description="Helical" evidence="52">
    <location>
        <begin position="2256"/>
        <end position="2273"/>
    </location>
</feature>
<dbReference type="GO" id="GO:0003968">
    <property type="term" value="F:RNA-directed RNA polymerase activity"/>
    <property type="evidence" value="ECO:0007669"/>
    <property type="project" value="UniProtKB-KW"/>
</dbReference>
<dbReference type="InterPro" id="IPR027287">
    <property type="entry name" value="Flavi_E_Ig-like"/>
</dbReference>
<keyword evidence="22 52" id="KW-0812">Transmembrane</keyword>
<dbReference type="GO" id="GO:0019062">
    <property type="term" value="P:virion attachment to host cell"/>
    <property type="evidence" value="ECO:0007669"/>
    <property type="project" value="UniProtKB-KW"/>
</dbReference>
<feature type="disulfide bond" evidence="49">
    <location>
        <begin position="395"/>
        <end position="451"/>
    </location>
</feature>
<keyword evidence="10" id="KW-0964">Secreted</keyword>
<dbReference type="InterPro" id="IPR038345">
    <property type="entry name" value="Flavi_E_Stem/Anchor_dom_sf"/>
</dbReference>
<evidence type="ECO:0000256" key="17">
    <source>
        <dbReference type="ARBA" id="ARBA00022632"/>
    </source>
</evidence>
<dbReference type="Gene3D" id="3.40.50.300">
    <property type="entry name" value="P-loop containing nucleotide triphosphate hydrolases"/>
    <property type="match status" value="2"/>
</dbReference>
<keyword evidence="30" id="KW-0067">ATP-binding</keyword>
<keyword evidence="31" id="KW-0946">Virion</keyword>
<dbReference type="InterPro" id="IPR047530">
    <property type="entry name" value="Flavi_RdRp"/>
</dbReference>
<dbReference type="Gene3D" id="3.40.50.150">
    <property type="entry name" value="Vaccinia Virus protein VP39"/>
    <property type="match status" value="1"/>
</dbReference>
<dbReference type="PROSITE" id="PS50507">
    <property type="entry name" value="RDRP_SSRNA_POS"/>
    <property type="match status" value="1"/>
</dbReference>
<keyword evidence="38 49" id="KW-1015">Disulfide bond</keyword>
<keyword evidence="37 52" id="KW-0472">Membrane</keyword>
<keyword evidence="35 52" id="KW-1133">Transmembrane helix</keyword>
<dbReference type="InterPro" id="IPR013756">
    <property type="entry name" value="GlyE_cen_dom_subdom2"/>
</dbReference>
<evidence type="ECO:0000256" key="31">
    <source>
        <dbReference type="ARBA" id="ARBA00022844"/>
    </source>
</evidence>
<feature type="binding site" evidence="50">
    <location>
        <position position="3281"/>
    </location>
    <ligand>
        <name>Zn(2+)</name>
        <dbReference type="ChEBI" id="CHEBI:29105"/>
        <label>2</label>
    </ligand>
</feature>
<dbReference type="Gene3D" id="3.30.387.10">
    <property type="entry name" value="Viral Envelope Glycoprotein, domain 3"/>
    <property type="match status" value="1"/>
</dbReference>
<feature type="domain" description="Peptidase S7" evidence="57">
    <location>
        <begin position="1538"/>
        <end position="1715"/>
    </location>
</feature>
<feature type="disulfide bond" evidence="49">
    <location>
        <begin position="427"/>
        <end position="456"/>
    </location>
</feature>
<dbReference type="GO" id="GO:0017111">
    <property type="term" value="F:ribonucleoside triphosphate phosphatase activity"/>
    <property type="evidence" value="ECO:0007669"/>
    <property type="project" value="UniProtKB-EC"/>
</dbReference>
<proteinExistence type="predicted"/>
<evidence type="ECO:0000256" key="33">
    <source>
        <dbReference type="ARBA" id="ARBA00022884"/>
    </source>
</evidence>
<evidence type="ECO:0000256" key="35">
    <source>
        <dbReference type="ARBA" id="ARBA00022989"/>
    </source>
</evidence>
<keyword evidence="42" id="KW-1160">Virus entry into host cell</keyword>
<dbReference type="GO" id="GO:0003724">
    <property type="term" value="F:RNA helicase activity"/>
    <property type="evidence" value="ECO:0007669"/>
    <property type="project" value="UniProtKB-EC"/>
</dbReference>
<dbReference type="Gene3D" id="2.60.260.50">
    <property type="entry name" value="Flavivirus polyprotein propeptide domain"/>
    <property type="match status" value="1"/>
</dbReference>
<dbReference type="GO" id="GO:0046872">
    <property type="term" value="F:metal ion binding"/>
    <property type="evidence" value="ECO:0007669"/>
    <property type="project" value="UniProtKB-KW"/>
</dbReference>
<feature type="transmembrane region" description="Helical" evidence="52">
    <location>
        <begin position="1505"/>
        <end position="1531"/>
    </location>
</feature>
<dbReference type="InterPro" id="IPR014756">
    <property type="entry name" value="Ig_E-set"/>
</dbReference>
<keyword evidence="7" id="KW-0696">RNA-directed RNA polymerase</keyword>
<dbReference type="CDD" id="cd20761">
    <property type="entry name" value="capping_2-OMTase_Flaviviridae"/>
    <property type="match status" value="1"/>
</dbReference>
<dbReference type="InterPro" id="IPR000752">
    <property type="entry name" value="Flavi_NS2A"/>
</dbReference>
<evidence type="ECO:0000256" key="4">
    <source>
        <dbReference type="ARBA" id="ARBA00004461"/>
    </source>
</evidence>
<dbReference type="GO" id="GO:0006508">
    <property type="term" value="P:proteolysis"/>
    <property type="evidence" value="ECO:0007669"/>
    <property type="project" value="UniProtKB-KW"/>
</dbReference>
<evidence type="ECO:0000256" key="24">
    <source>
        <dbReference type="ARBA" id="ARBA00022723"/>
    </source>
</evidence>
<evidence type="ECO:0000256" key="3">
    <source>
        <dbReference type="ARBA" id="ARBA00004385"/>
    </source>
</evidence>
<dbReference type="Pfam" id="PF01350">
    <property type="entry name" value="Flavi_NS4A"/>
    <property type="match status" value="1"/>
</dbReference>
<dbReference type="Pfam" id="PF07652">
    <property type="entry name" value="Flavi_DEAD"/>
    <property type="match status" value="1"/>
</dbReference>
<keyword evidence="41" id="KW-0899">Viral immunoevasion</keyword>
<evidence type="ECO:0000259" key="57">
    <source>
        <dbReference type="PROSITE" id="PS51528"/>
    </source>
</evidence>
<dbReference type="InterPro" id="IPR014412">
    <property type="entry name" value="Gen_Poly_FLV"/>
</dbReference>
<evidence type="ECO:0000256" key="47">
    <source>
        <dbReference type="PIRSR" id="PIRSR003817-1"/>
    </source>
</evidence>
<feature type="transmembrane region" description="Helical" evidence="52">
    <location>
        <begin position="2403"/>
        <end position="2426"/>
    </location>
</feature>
<dbReference type="Gene3D" id="1.20.1280.260">
    <property type="match status" value="1"/>
</dbReference>
<keyword evidence="32" id="KW-1043">Host membrane</keyword>
<dbReference type="Pfam" id="PF01728">
    <property type="entry name" value="FtsJ"/>
    <property type="match status" value="1"/>
</dbReference>
<dbReference type="Pfam" id="PF20483">
    <property type="entry name" value="Flavi_NS5_thumb"/>
    <property type="match status" value="1"/>
</dbReference>
<evidence type="ECO:0000256" key="42">
    <source>
        <dbReference type="ARBA" id="ARBA00023296"/>
    </source>
</evidence>
<dbReference type="GO" id="GO:0005524">
    <property type="term" value="F:ATP binding"/>
    <property type="evidence" value="ECO:0007669"/>
    <property type="project" value="UniProtKB-KW"/>
</dbReference>
<dbReference type="InterPro" id="IPR001650">
    <property type="entry name" value="Helicase_C-like"/>
</dbReference>
<dbReference type="InterPro" id="IPR000404">
    <property type="entry name" value="Flavi_NS4A"/>
</dbReference>
<reference evidence="59" key="1">
    <citation type="submission" date="2020-09" db="EMBL/GenBank/DDBJ databases">
        <title>First Isolation of a Novel Flavivirus from Chinese soft-shelled turtle (Pelodiscus sinensis).</title>
        <authorList>
            <person name="Zhang X."/>
            <person name="Xu H."/>
            <person name="Shen W."/>
            <person name="Xu H."/>
            <person name="Meng C."/>
        </authorList>
    </citation>
    <scope>NUCLEOTIDE SEQUENCE</scope>
    <source>
        <strain evidence="59">HZ-2017</strain>
    </source>
</reference>
<dbReference type="Pfam" id="PF00948">
    <property type="entry name" value="Flavi_NS1"/>
    <property type="match status" value="1"/>
</dbReference>
<evidence type="ECO:0000256" key="41">
    <source>
        <dbReference type="ARBA" id="ARBA00023280"/>
    </source>
</evidence>
<evidence type="ECO:0000256" key="45">
    <source>
        <dbReference type="ARBA" id="ARBA00047631"/>
    </source>
</evidence>
<dbReference type="Pfam" id="PF00869">
    <property type="entry name" value="Flavi_glycoprot"/>
    <property type="match status" value="1"/>
</dbReference>
<keyword evidence="11" id="KW-0597">Phosphoprotein</keyword>
<dbReference type="Pfam" id="PF20907">
    <property type="entry name" value="Flav_NS3-hel_C"/>
    <property type="match status" value="1"/>
</dbReference>
<dbReference type="GO" id="GO:0039694">
    <property type="term" value="P:viral RNA genome replication"/>
    <property type="evidence" value="ECO:0007669"/>
    <property type="project" value="InterPro"/>
</dbReference>
<evidence type="ECO:0000256" key="40">
    <source>
        <dbReference type="ARBA" id="ARBA00023184"/>
    </source>
</evidence>
<evidence type="ECO:0000256" key="8">
    <source>
        <dbReference type="ARBA" id="ARBA00022506"/>
    </source>
</evidence>
<keyword evidence="24 50" id="KW-0479">Metal-binding</keyword>
<dbReference type="GO" id="GO:0004252">
    <property type="term" value="F:serine-type endopeptidase activity"/>
    <property type="evidence" value="ECO:0007669"/>
    <property type="project" value="InterPro"/>
</dbReference>
<evidence type="ECO:0000256" key="44">
    <source>
        <dbReference type="ARBA" id="ARBA00024468"/>
    </source>
</evidence>
<evidence type="ECO:0000256" key="25">
    <source>
        <dbReference type="ARBA" id="ARBA00022741"/>
    </source>
</evidence>
<evidence type="ECO:0000256" key="28">
    <source>
        <dbReference type="ARBA" id="ARBA00022806"/>
    </source>
</evidence>
<evidence type="ECO:0000259" key="58">
    <source>
        <dbReference type="PROSITE" id="PS51591"/>
    </source>
</evidence>
<dbReference type="Pfam" id="PF01005">
    <property type="entry name" value="Flavi_NS2A"/>
    <property type="match status" value="1"/>
</dbReference>
<feature type="disulfide bond" evidence="49">
    <location>
        <begin position="639"/>
        <end position="669"/>
    </location>
</feature>
<dbReference type="InterPro" id="IPR027417">
    <property type="entry name" value="P-loop_NTPase"/>
</dbReference>
<feature type="disulfide bond" evidence="49">
    <location>
        <begin position="338"/>
        <end position="365"/>
    </location>
</feature>
<evidence type="ECO:0000256" key="18">
    <source>
        <dbReference type="ARBA" id="ARBA00022664"/>
    </source>
</evidence>
<dbReference type="InterPro" id="IPR001528">
    <property type="entry name" value="Flavi_NS4B"/>
</dbReference>
<evidence type="ECO:0000259" key="56">
    <source>
        <dbReference type="PROSITE" id="PS51527"/>
    </source>
</evidence>
<dbReference type="GO" id="GO:0055036">
    <property type="term" value="C:virion membrane"/>
    <property type="evidence" value="ECO:0007669"/>
    <property type="project" value="UniProtKB-SubCell"/>
</dbReference>
<dbReference type="SUPFAM" id="SSF81296">
    <property type="entry name" value="E set domains"/>
    <property type="match status" value="1"/>
</dbReference>
<evidence type="ECO:0000256" key="30">
    <source>
        <dbReference type="ARBA" id="ARBA00022840"/>
    </source>
</evidence>
<keyword evidence="18" id="KW-0507">mRNA processing</keyword>
<dbReference type="InterPro" id="IPR000069">
    <property type="entry name" value="Env_glycoprot_M_flavivir"/>
</dbReference>
<feature type="disulfide bond" evidence="49">
    <location>
        <begin position="523"/>
        <end position="622"/>
    </location>
</feature>
<keyword evidence="12" id="KW-0167">Capsid protein</keyword>
<dbReference type="Pfam" id="PF01002">
    <property type="entry name" value="Flavi_NS2B"/>
    <property type="match status" value="1"/>
</dbReference>
<evidence type="ECO:0000259" key="55">
    <source>
        <dbReference type="PROSITE" id="PS51194"/>
    </source>
</evidence>
<feature type="transmembrane region" description="Helical" evidence="52">
    <location>
        <begin position="1213"/>
        <end position="1235"/>
    </location>
</feature>
<dbReference type="CDD" id="cd17931">
    <property type="entry name" value="DEXHc_viral_Ns3"/>
    <property type="match status" value="1"/>
</dbReference>
<dbReference type="SUPFAM" id="SSF101257">
    <property type="entry name" value="Flavivirus capsid protein C"/>
    <property type="match status" value="1"/>
</dbReference>
<feature type="binding site" evidence="50">
    <location>
        <position position="2994"/>
    </location>
    <ligand>
        <name>Zn(2+)</name>
        <dbReference type="ChEBI" id="CHEBI:29105"/>
        <label>1</label>
    </ligand>
</feature>
<dbReference type="GO" id="GO:0005198">
    <property type="term" value="F:structural molecule activity"/>
    <property type="evidence" value="ECO:0007669"/>
    <property type="project" value="InterPro"/>
</dbReference>
<feature type="active site" description="Charge relay system; for serine protease NS3 activity" evidence="47">
    <location>
        <position position="1588"/>
    </location>
</feature>
<feature type="transmembrane region" description="Helical" evidence="52">
    <location>
        <begin position="96"/>
        <end position="113"/>
    </location>
</feature>
<dbReference type="InterPro" id="IPR011998">
    <property type="entry name" value="Flavi_Glycoprot_E_cen/dimer"/>
</dbReference>
<feature type="transmembrane region" description="Helical" evidence="52">
    <location>
        <begin position="1346"/>
        <end position="1367"/>
    </location>
</feature>
<keyword evidence="26" id="KW-0378">Hydrolase</keyword>
<evidence type="ECO:0000256" key="32">
    <source>
        <dbReference type="ARBA" id="ARBA00022870"/>
    </source>
</evidence>
<name>A0A897ZS21_9FLAV</name>
<protein>
    <recommendedName>
        <fullName evidence="6">Genome polyprotein</fullName>
    </recommendedName>
</protein>
<sequence length="3454" mass="382604">MVTNPSKGLADKLALNVLRRLRSGATPRKGGNKTARKAAMGKKNMPSSFKKRLTKGVDSFKEGVNKTAKQVLVGPLTLAKTIHQVVGKALRGLGPIRIVLAMAAFLHFIGLQAPRELIRRFLIIPKREAINVLRGFKKQVGAMMNRVNNRKRRSAGVPIILVQMAALTAAATLGMYGGKPMIIASREDQGKTVLVPTRRGNITCFILVPDMGLPCDVTETHLCPDVKGAEPEDIDCWCKGGEAYIKYGICSKDKNYRRSKRSIAYPVHATRTITSKKPWISTDMSYVHIQKMERWMLKNPGYVLVAAALAWLSATSRMQGVLIFVLMMLVAPAYSIRCVAITNRDFIEGTNLASWVDVVLQDGTCVTVMAENKPTMDISLKSVKISSTATVKSYCVAVEKGEISSTAACPTNGEAHDPKSGETGYYCERGYSDRGWGNGCGLFGKGSIETCVAFKCTKKFTGKKIMSENVEHKVTVSIHGNHDYETGANATTDKDHVKELTFTPKTPDQTADLGEYGEVGITCQAHVRDEVDGMLLATDQDLTWFVHEEWFNDLSLPWVGASSEKWHDMGRMYVFSDPKGTSRVVSVLGDQSGALMQSLTGARTAHCDSDNSCQLWGTKVTCRLKTEKLKMVGMAYKNCESAFTFSRVPTKTSHGTVVLEVTSESTAPCRIPIHFVDHSGAVLNGRMITSNPILTTANGKVAIEVEPPFGDSTIEVGLGSKTLKYSWYREGSSIGNAFSMMTKGAGRLVAMGDDAWDFGSIGGVFNSVGKALHQILGGAFKTLFGGTSWITQLFIGIVLLWLGINSREQSVAMLFLLSGGVMLFLATTVSADVGCALDVTRKELRCGEGIFIMNEVEKWKDNYKMHPLEPKKLAGSIWNSFKEGTCGIASTTRLEHIMWEALSNEINALLDANGKNLTIIVGTTNFTFYRGQRSLAVGSELEIGWTKWGKAIAFDPPRKENLFYIDGDASDCPYEMRAWDIFEIEDFGFGIFHTSIWMERKKENSKECDIKTSGAAVKGEYGVHGDLGTWVQSVKGENWSLERALLTEVKFCEWPKSHTLHGSNVEETRLIIPKGIAGPQSWMNTRIGYATQTNGPWHAAPIEIKFEECPGTKVTVDKNCTKRKASVRSTDVHGKVIHDWCCKSCTLPPLSFIGPDGCWYGMEVQPVKGKEQALVRSWVTAGSETEMDTLSLGVLVMTLALTRGLKRRWTASSILSASVVLLAIMVTGSITYQDIGRFIMLVGATFAEMNTGGDLLHLALVATFKIQPLFLLGFAVRQSWSPTEGLLLASIGALLQVAVQSVETVSLIGVANELALAWLVLRSIVNPTTSAIVLPLLALTSPFGEFTILGTYKFFVLSVVVSQVLMVERTSGMRKSIPVVVPAALLCGLGSPILALLGYKFLDVSKRRSIPPGEMLTVVGISIAAFGTLASANSVAVPAVLGGLLLFAFLLSGRAIDLKLEYAGRVEWSSEAPITGKSPRLDVKINENGDMDLLKEGQVSFEGHVVMVVLLLLTSLHPGFMPFTCGAWYLYKKTKRRSGALWDIPSPRRLQPCKKEAGIYRVMKETMFGNKQAGVGIMENGVFHTMWHVTQGASLRMMDDRLDPTWANVKDDLICYGGKWQFKQHWDGEEELQVIAVVPKKNPENVQTKPGIFVCGERNIGALALDYPEGTSGSPIIDKLGRIVGLYGNGVIVGGNDFVSAISQKTYEEEEEMEVVNEDAFKKRNLTVVDLHPGSGKTRVVLPSLAKKCIEKRLRTAILAPTRVVAAEMAEALRGLPIRYQTGAIEYRGDGREIIDLMCHATFTMRHMTGGQIPSYNMFIMDEAHFLDPTSIAARGIISTKVEIGEAAAIFMTATPPGTSEPFPQSNANIVDEERIIPEKPWNSGNEWITNFPGKTVWFVPSIRAGQEISNCLKKSGKKVIQLNRKTFEEEYKRAKTDEWDFVITTDISEMGANFKASRVIDGRTSYKPVLAGEGVILQGPIPITAASAAQRRGRIGRIKGEDGDEYIYYGKTSEDNENNVAWLEARILMDNVHVRGGLMAEFYGPEQGKVNSMPGQTRLTDDKKREFRELLRKGDLPVWLAHNVAAAGISYTDRKWCFDGPVENTILRDNEEVIIRRRNGERAVLKPRWHDARVSADGTSLRKFIEFAEGRRSASDILTMIGKTPEYMNEKWKTSIDTLFTLVKGEPGTRAYREALNSLPEAIEIGVTIALAAVITLGVFVVLMKSKGMSKMTAGFLTMMAASTLLLWAEVGAPQVAALMVIMFILMVVLIPDSEKQRSITDNEIAKIVIAVMSLAALVVANEHGMLDQTKRDFGFVRSESEKIQTWNVPEFHPTVGWSLYVASTVFISPWVKHVLKGQYGSLSVAAMNQQASLLLNMNLGWPSLKLDWGVPLLLVGVAQHVNAGAVAGALVMLVVHYYIVVATFQAEFSSAATKRTAAGVMKNPTIDGVSAVDLDVEEMDPMLEKKVGMWILLASVLFTAGVVRSVPSLIELGVVGTAVLATVIEGGAPVFWNTTTAVAVSQLIKGNWLAGAPLAYTVMRNSSRITVRRGGAAGRTLGVMWKETLNSLGKQDFEEYKKRMIIEVDRVEAQNAFKKGDESGTYPVSRGTSKLKWLMDRGLFSPTGIVVDLGCGRGGWSYLVAGERRVHKVNAFTKGGFGHENPRLVKSYGWNLISFKIKDVMFMPTQPCDTLMCDIGESSPSFEVESTRTLKVLHLADKWMMERKPESFCIKVLCPYTPEVLVKMENLQRKFGGSLVRVPLSRNSTHEMYWVSGARGNVMGAVTGTSRTLMNRLKLKQGPTLVPDVILGTGTRRPQQKADEPNMAVIGRRIAKLKAQFKETWFEDEDHPYSTWTYHGSYETKTTGSASSLVNGVVKELSHPWDLVDEVTRTVMTDTTPFGQQRVFKEKVDTRAVSPRAGTRAIMGAVNKWLWRRYISQGLKPRLCTREEFIAKVNSNAAIGAVFEDENQWSDAKSAVEDPRFWELVDMERNLHLKGQCETCVYNMMGKREKKQTEFGEAKGSRAIWYMWLGARFLEFEALGFLNEDHWMARYHSGAGVEGLGLQRLGYVIRDMAELEGKYYADDTAGWDTRITQEDLEDEEAIIDYMQPIHSQLAKAIMELTYKNKVVRVMRPGKGRTLMDVISRKCQRGSGQVVTYALNTHTNIKVQLIRFMEAEGVISGEEVEKITPAALREMEEWLDHEGEDVLARMAISGDDVVVKAKDQRFATALFHLNEMSKTRKDMPEWEASSGWDQWERVPFCSHHFHELKLKDGRMIVVPCRNQHELVGRARVSPGRGWSLIETAALSKAYGQMWQLMYFHRRDLRLMAFAISSSVPINWVPTGRTTWSLHGKGEWMTNEDMLEVWNRVWIYDNPHMKNKQPVEDWRDIPFIRKGNDIACGSLIGLTARATWAKNIRVAVNQVRSLIGVNERYVDYLGAMGRYRQNEEQAPGAW</sequence>
<dbReference type="GO" id="GO:0019028">
    <property type="term" value="C:viral capsid"/>
    <property type="evidence" value="ECO:0007669"/>
    <property type="project" value="UniProtKB-KW"/>
</dbReference>
<dbReference type="CDD" id="cd23204">
    <property type="entry name" value="Flavivirus_RdRp"/>
    <property type="match status" value="1"/>
</dbReference>
<evidence type="ECO:0000259" key="54">
    <source>
        <dbReference type="PROSITE" id="PS51192"/>
    </source>
</evidence>
<comment type="catalytic activity">
    <reaction evidence="46">
        <text>ATP + H2O = ADP + phosphate + H(+)</text>
        <dbReference type="Rhea" id="RHEA:13065"/>
        <dbReference type="ChEBI" id="CHEBI:15377"/>
        <dbReference type="ChEBI" id="CHEBI:15378"/>
        <dbReference type="ChEBI" id="CHEBI:30616"/>
        <dbReference type="ChEBI" id="CHEBI:43474"/>
        <dbReference type="ChEBI" id="CHEBI:456216"/>
        <dbReference type="EC" id="3.6.4.13"/>
    </reaction>
</comment>
<dbReference type="Pfam" id="PF00949">
    <property type="entry name" value="Peptidase_S7"/>
    <property type="match status" value="1"/>
</dbReference>
<dbReference type="InterPro" id="IPR001122">
    <property type="entry name" value="Flavi_capsidC"/>
</dbReference>
<evidence type="ECO:0000256" key="15">
    <source>
        <dbReference type="ARBA" id="ARBA00022595"/>
    </source>
</evidence>
<evidence type="ECO:0000256" key="51">
    <source>
        <dbReference type="SAM" id="MobiDB-lite"/>
    </source>
</evidence>
<feature type="disulfide bond" evidence="49">
    <location>
        <begin position="409"/>
        <end position="440"/>
    </location>
</feature>
<dbReference type="Gene3D" id="2.60.40.350">
    <property type="match status" value="1"/>
</dbReference>
<feature type="transmembrane region" description="Helical" evidence="52">
    <location>
        <begin position="1316"/>
        <end position="1339"/>
    </location>
</feature>
<dbReference type="PROSITE" id="PS51528">
    <property type="entry name" value="FLAVIVIRUS_NS3PRO"/>
    <property type="match status" value="1"/>
</dbReference>
<feature type="transmembrane region" description="Helical" evidence="52">
    <location>
        <begin position="1379"/>
        <end position="1402"/>
    </location>
</feature>
<evidence type="ECO:0000256" key="2">
    <source>
        <dbReference type="ARBA" id="ARBA00004153"/>
    </source>
</evidence>
<feature type="domain" description="Helicase C-terminal" evidence="55">
    <location>
        <begin position="1884"/>
        <end position="2044"/>
    </location>
</feature>
<keyword evidence="15" id="KW-1162">Viral penetration into host cytoplasm</keyword>
<keyword evidence="34" id="KW-0693">Viral RNA replication</keyword>
<dbReference type="SMART" id="SM00490">
    <property type="entry name" value="HELICc"/>
    <property type="match status" value="1"/>
</dbReference>
<dbReference type="Gene3D" id="3.30.70.2840">
    <property type="entry name" value="Flavivirus RNA-directed RNA polymerase, thumb domain"/>
    <property type="match status" value="3"/>
</dbReference>
<evidence type="ECO:0000256" key="19">
    <source>
        <dbReference type="ARBA" id="ARBA00022670"/>
    </source>
</evidence>
<evidence type="ECO:0000256" key="37">
    <source>
        <dbReference type="ARBA" id="ARBA00023136"/>
    </source>
</evidence>
<feature type="transmembrane region" description="Helical" evidence="52">
    <location>
        <begin position="155"/>
        <end position="176"/>
    </location>
</feature>
<dbReference type="CDD" id="cd18806">
    <property type="entry name" value="SF2_C_viral"/>
    <property type="match status" value="1"/>
</dbReference>
<dbReference type="Gene3D" id="1.10.10.930">
    <property type="match status" value="1"/>
</dbReference>
<dbReference type="GO" id="GO:0004482">
    <property type="term" value="F:mRNA 5'-cap (guanine-N7-)-methyltransferase activity"/>
    <property type="evidence" value="ECO:0007669"/>
    <property type="project" value="InterPro"/>
</dbReference>
<dbReference type="CDD" id="cd12149">
    <property type="entry name" value="Flavi_E_C"/>
    <property type="match status" value="1"/>
</dbReference>
<keyword evidence="13" id="KW-1048">Host nucleus</keyword>
<dbReference type="InterPro" id="IPR002877">
    <property type="entry name" value="RNA_MeTrfase_FtsJ_dom"/>
</dbReference>
<dbReference type="InterPro" id="IPR036253">
    <property type="entry name" value="Glycoprot_cen/dimer_sf"/>
</dbReference>
<evidence type="ECO:0000256" key="26">
    <source>
        <dbReference type="ARBA" id="ARBA00022801"/>
    </source>
</evidence>
<feature type="binding site" evidence="48">
    <location>
        <position position="2607"/>
    </location>
    <ligand>
        <name>S-adenosyl-L-methionine</name>
        <dbReference type="ChEBI" id="CHEBI:59789"/>
    </ligand>
</feature>
<dbReference type="InterPro" id="IPR000208">
    <property type="entry name" value="Flavi_RdRp_fingers/palm"/>
</dbReference>
<dbReference type="SUPFAM" id="SSF56672">
    <property type="entry name" value="DNA/RNA polymerases"/>
    <property type="match status" value="1"/>
</dbReference>
<keyword evidence="25" id="KW-0547">Nucleotide-binding</keyword>
<dbReference type="Pfam" id="PF01003">
    <property type="entry name" value="Flavi_capsid"/>
    <property type="match status" value="1"/>
</dbReference>
<dbReference type="Gene3D" id="1.10.8.970">
    <property type="entry name" value="Flavivirus envelope glycoprotein M-like"/>
    <property type="match status" value="1"/>
</dbReference>
<feature type="binding site" evidence="48">
    <location>
        <position position="2656"/>
    </location>
    <ligand>
        <name>S-adenosyl-L-methionine</name>
        <dbReference type="ChEBI" id="CHEBI:59789"/>
    </ligand>
</feature>
<feature type="region of interest" description="Disordered" evidence="51">
    <location>
        <begin position="23"/>
        <end position="48"/>
    </location>
</feature>
<keyword evidence="20" id="KW-0808">Transferase</keyword>
<feature type="binding site" evidence="48">
    <location>
        <position position="2681"/>
    </location>
    <ligand>
        <name>S-adenosyl-L-methionine</name>
        <dbReference type="ChEBI" id="CHEBI:59789"/>
    </ligand>
</feature>
<dbReference type="SMART" id="SM00487">
    <property type="entry name" value="DEXDc"/>
    <property type="match status" value="1"/>
</dbReference>
<dbReference type="Gene3D" id="2.40.10.120">
    <property type="match status" value="2"/>
</dbReference>
<dbReference type="PROSITE" id="PS51192">
    <property type="entry name" value="HELICASE_ATP_BIND_1"/>
    <property type="match status" value="1"/>
</dbReference>
<dbReference type="SUPFAM" id="SSF50494">
    <property type="entry name" value="Trypsin-like serine proteases"/>
    <property type="match status" value="1"/>
</dbReference>
<keyword evidence="14" id="KW-0945">Host-virus interaction</keyword>
<evidence type="ECO:0000259" key="53">
    <source>
        <dbReference type="PROSITE" id="PS50507"/>
    </source>
</evidence>
<dbReference type="EMBL" id="MW032264">
    <property type="protein sequence ID" value="QSH48282.1"/>
    <property type="molecule type" value="Genomic_RNA"/>
</dbReference>
<dbReference type="InterPro" id="IPR000487">
    <property type="entry name" value="Flavi_NS2B"/>
</dbReference>
<feature type="transmembrane region" description="Helical" evidence="52">
    <location>
        <begin position="810"/>
        <end position="835"/>
    </location>
</feature>
<feature type="transmembrane region" description="Helical" evidence="52">
    <location>
        <begin position="1436"/>
        <end position="1456"/>
    </location>
</feature>
<evidence type="ECO:0000256" key="50">
    <source>
        <dbReference type="PIRSR" id="PIRSR003817-4"/>
    </source>
</evidence>
<dbReference type="Pfam" id="PF01570">
    <property type="entry name" value="Flavi_propep"/>
    <property type="match status" value="1"/>
</dbReference>
<dbReference type="InterPro" id="IPR001850">
    <property type="entry name" value="Flavi_NS3_S7"/>
</dbReference>
<evidence type="ECO:0000256" key="46">
    <source>
        <dbReference type="ARBA" id="ARBA00047984"/>
    </source>
</evidence>
<evidence type="ECO:0000256" key="48">
    <source>
        <dbReference type="PIRSR" id="PIRSR003817-2"/>
    </source>
</evidence>
<dbReference type="Gene3D" id="3.30.67.10">
    <property type="entry name" value="Viral Envelope Glycoprotein, domain 2"/>
    <property type="match status" value="1"/>
</dbReference>
<feature type="binding site" evidence="48">
    <location>
        <position position="2637"/>
    </location>
    <ligand>
        <name>S-adenosyl-L-methionine</name>
        <dbReference type="ChEBI" id="CHEBI:59789"/>
    </ligand>
</feature>
<keyword evidence="27" id="KW-1161">Viral attachment to host cell</keyword>
<dbReference type="InterPro" id="IPR049486">
    <property type="entry name" value="NS3-hel_C_flaviviridae"/>
</dbReference>
<evidence type="ECO:0000256" key="36">
    <source>
        <dbReference type="ARBA" id="ARBA00023042"/>
    </source>
</evidence>
<dbReference type="Pfam" id="PF01004">
    <property type="entry name" value="Flavi_M"/>
    <property type="match status" value="1"/>
</dbReference>
<keyword evidence="19" id="KW-0645">Protease</keyword>
<dbReference type="InterPro" id="IPR011492">
    <property type="entry name" value="Flavi_DEAD"/>
</dbReference>
<feature type="binding site" evidence="48">
    <location>
        <position position="2771"/>
    </location>
    <ligand>
        <name>S-adenosyl-L-methionine</name>
        <dbReference type="ChEBI" id="CHEBI:59789"/>
    </ligand>
</feature>
<evidence type="ECO:0000256" key="52">
    <source>
        <dbReference type="SAM" id="Phobius"/>
    </source>
</evidence>
<evidence type="ECO:0000256" key="7">
    <source>
        <dbReference type="ARBA" id="ARBA00022484"/>
    </source>
</evidence>
<dbReference type="InterPro" id="IPR046811">
    <property type="entry name" value="Flavi_NS5_thumb"/>
</dbReference>
<evidence type="ECO:0000256" key="49">
    <source>
        <dbReference type="PIRSR" id="PIRSR003817-3"/>
    </source>
</evidence>
<evidence type="ECO:0000256" key="1">
    <source>
        <dbReference type="ARBA" id="ARBA00004147"/>
    </source>
</evidence>
<dbReference type="NCBIfam" id="TIGR04240">
    <property type="entry name" value="flavi_E_stem"/>
    <property type="match status" value="1"/>
</dbReference>
<dbReference type="Pfam" id="PF01349">
    <property type="entry name" value="Flavi_NS4B"/>
    <property type="match status" value="1"/>
</dbReference>
<dbReference type="FunFam" id="3.40.50.300:FF:000763">
    <property type="entry name" value="Genome polyprotein"/>
    <property type="match status" value="1"/>
</dbReference>
<feature type="binding site" evidence="50">
    <location>
        <position position="3002"/>
    </location>
    <ligand>
        <name>Zn(2+)</name>
        <dbReference type="ChEBI" id="CHEBI:29105"/>
        <label>1</label>
    </ligand>
</feature>
<feature type="transmembrane region" description="Helical" evidence="52">
    <location>
        <begin position="1255"/>
        <end position="1274"/>
    </location>
</feature>
<dbReference type="PROSITE" id="PS51527">
    <property type="entry name" value="FLAVIVIRUS_NS2B"/>
    <property type="match status" value="1"/>
</dbReference>
<feature type="binding site" evidence="48">
    <location>
        <position position="2682"/>
    </location>
    <ligand>
        <name>S-adenosyl-L-methionine</name>
        <dbReference type="ChEBI" id="CHEBI:59789"/>
    </ligand>
</feature>
<feature type="compositionally biased region" description="Basic residues" evidence="51">
    <location>
        <begin position="30"/>
        <end position="40"/>
    </location>
</feature>
<evidence type="ECO:0000256" key="23">
    <source>
        <dbReference type="ARBA" id="ARBA00022695"/>
    </source>
</evidence>
<keyword evidence="21" id="KW-0949">S-adenosyl-L-methionine</keyword>
<dbReference type="InterPro" id="IPR026490">
    <property type="entry name" value="mRNA_cap_0/1_MeTrfase"/>
</dbReference>
<evidence type="ECO:0000256" key="5">
    <source>
        <dbReference type="ARBA" id="ARBA00004613"/>
    </source>
</evidence>
<keyword evidence="39" id="KW-0325">Glycoprotein</keyword>
<evidence type="ECO:0000256" key="14">
    <source>
        <dbReference type="ARBA" id="ARBA00022581"/>
    </source>
</evidence>
<dbReference type="InterPro" id="IPR013755">
    <property type="entry name" value="Flav_gly_cen_dom_subdom1"/>
</dbReference>
<keyword evidence="8" id="KW-1168">Fusion of virus membrane with host membrane</keyword>
<dbReference type="InterPro" id="IPR014001">
    <property type="entry name" value="Helicase_ATP-bd"/>
</dbReference>
<dbReference type="InterPro" id="IPR043502">
    <property type="entry name" value="DNA/RNA_pol_sf"/>
</dbReference>
<evidence type="ECO:0000256" key="21">
    <source>
        <dbReference type="ARBA" id="ARBA00022691"/>
    </source>
</evidence>
<dbReference type="SUPFAM" id="SSF52540">
    <property type="entry name" value="P-loop containing nucleoside triphosphate hydrolases"/>
    <property type="match status" value="2"/>
</dbReference>
<evidence type="ECO:0000256" key="34">
    <source>
        <dbReference type="ARBA" id="ARBA00022953"/>
    </source>
</evidence>
<evidence type="ECO:0000256" key="11">
    <source>
        <dbReference type="ARBA" id="ARBA00022553"/>
    </source>
</evidence>
<dbReference type="GO" id="GO:0039654">
    <property type="term" value="P:fusion of virus membrane with host endosome membrane"/>
    <property type="evidence" value="ECO:0007669"/>
    <property type="project" value="UniProtKB-KW"/>
</dbReference>
<dbReference type="InterPro" id="IPR037172">
    <property type="entry name" value="Flavi_capsidC_sf"/>
</dbReference>
<dbReference type="GO" id="GO:0042025">
    <property type="term" value="C:host cell nucleus"/>
    <property type="evidence" value="ECO:0007669"/>
    <property type="project" value="UniProtKB-SubCell"/>
</dbReference>
<feature type="binding site" evidence="50">
    <location>
        <position position="2999"/>
    </location>
    <ligand>
        <name>Zn(2+)</name>
        <dbReference type="ChEBI" id="CHEBI:29105"/>
        <label>1</label>
    </ligand>
</feature>
<feature type="transmembrane region" description="Helical" evidence="52">
    <location>
        <begin position="2285"/>
        <end position="2302"/>
    </location>
</feature>
<feature type="binding site" evidence="48">
    <location>
        <position position="2638"/>
    </location>
    <ligand>
        <name>S-adenosyl-L-methionine</name>
        <dbReference type="ChEBI" id="CHEBI:59789"/>
    </ligand>
</feature>
<evidence type="ECO:0000256" key="6">
    <source>
        <dbReference type="ARBA" id="ARBA00020107"/>
    </source>
</evidence>
<evidence type="ECO:0000256" key="29">
    <source>
        <dbReference type="ARBA" id="ARBA00022825"/>
    </source>
</evidence>
<dbReference type="GO" id="GO:0005576">
    <property type="term" value="C:extracellular region"/>
    <property type="evidence" value="ECO:0007669"/>
    <property type="project" value="UniProtKB-SubCell"/>
</dbReference>
<feature type="binding site" evidence="50">
    <location>
        <position position="3265"/>
    </location>
    <ligand>
        <name>Zn(2+)</name>
        <dbReference type="ChEBI" id="CHEBI:29105"/>
        <label>2</label>
    </ligand>
</feature>
<accession>A0A897ZS21</accession>
<feature type="active site" description="Charge relay system; for serine protease NS3 activity" evidence="47">
    <location>
        <position position="1612"/>
    </location>
</feature>
<feature type="transmembrane region" description="Helical" evidence="52">
    <location>
        <begin position="1286"/>
        <end position="1310"/>
    </location>
</feature>
<evidence type="ECO:0000256" key="16">
    <source>
        <dbReference type="ARBA" id="ARBA00022603"/>
    </source>
</evidence>
<dbReference type="PROSITE" id="PS51591">
    <property type="entry name" value="RNA_CAP01_NS5_MT"/>
    <property type="match status" value="1"/>
</dbReference>
<evidence type="ECO:0000256" key="43">
    <source>
        <dbReference type="ARBA" id="ARBA00023443"/>
    </source>
</evidence>
<feature type="transmembrane region" description="Helical" evidence="52">
    <location>
        <begin position="2206"/>
        <end position="2224"/>
    </location>
</feature>
<feature type="binding site" evidence="48">
    <location>
        <position position="2655"/>
    </location>
    <ligand>
        <name>S-adenosyl-L-methionine</name>
        <dbReference type="ChEBI" id="CHEBI:59789"/>
    </ligand>
</feature>
<keyword evidence="16" id="KW-0489">Methyltransferase</keyword>
<dbReference type="Pfam" id="PF00972">
    <property type="entry name" value="Flavi_NS5"/>
    <property type="match status" value="1"/>
</dbReference>
<evidence type="ECO:0000256" key="10">
    <source>
        <dbReference type="ARBA" id="ARBA00022525"/>
    </source>
</evidence>
<dbReference type="GO" id="GO:0046718">
    <property type="term" value="P:symbiont entry into host cell"/>
    <property type="evidence" value="ECO:0007669"/>
    <property type="project" value="UniProtKB-KW"/>
</dbReference>
<dbReference type="Pfam" id="PF21659">
    <property type="entry name" value="Flavi_E_stem"/>
    <property type="match status" value="1"/>
</dbReference>
<feature type="domain" description="Flavivirus NS2B" evidence="56">
    <location>
        <begin position="1409"/>
        <end position="1537"/>
    </location>
</feature>
<feature type="domain" description="MRNA cap 0-1 NS5-type MT" evidence="58">
    <location>
        <begin position="2552"/>
        <end position="2815"/>
    </location>
</feature>
<evidence type="ECO:0000256" key="39">
    <source>
        <dbReference type="ARBA" id="ARBA00023180"/>
    </source>
</evidence>
<keyword evidence="28" id="KW-0347">Helicase</keyword>
<keyword evidence="17" id="KW-1090">Inhibition of host innate immune response by virus</keyword>
<feature type="binding site" evidence="50">
    <location>
        <position position="3400"/>
    </location>
    <ligand>
        <name>Zn(2+)</name>
        <dbReference type="ChEBI" id="CHEBI:29105"/>
        <label>2</label>
    </ligand>
</feature>
<dbReference type="GO" id="GO:0003725">
    <property type="term" value="F:double-stranded RNA binding"/>
    <property type="evidence" value="ECO:0007669"/>
    <property type="project" value="InterPro"/>
</dbReference>
<evidence type="ECO:0000256" key="27">
    <source>
        <dbReference type="ARBA" id="ARBA00022804"/>
    </source>
</evidence>
<keyword evidence="23" id="KW-0548">Nucleotidyltransferase</keyword>
<keyword evidence="29" id="KW-0720">Serine protease</keyword>
<dbReference type="InterPro" id="IPR038055">
    <property type="entry name" value="Glycoprot_E_dimer_dom"/>
</dbReference>
<dbReference type="InterPro" id="IPR001157">
    <property type="entry name" value="Flavi_NS1"/>
</dbReference>
<dbReference type="PIRSF" id="PIRSF003817">
    <property type="entry name" value="Gen_Poly_FLV"/>
    <property type="match status" value="1"/>
</dbReference>
<dbReference type="Gene3D" id="1.10.260.90">
    <property type="match status" value="1"/>
</dbReference>
<feature type="transmembrane region" description="Helical" evidence="52">
    <location>
        <begin position="2469"/>
        <end position="2488"/>
    </location>
</feature>
<dbReference type="InterPro" id="IPR000336">
    <property type="entry name" value="Flavivir/Alphavir_Ig-like_sf"/>
</dbReference>
<dbReference type="CDD" id="cd17038">
    <property type="entry name" value="Flavi_M"/>
    <property type="match status" value="1"/>
</dbReference>
<dbReference type="InterPro" id="IPR002535">
    <property type="entry name" value="Flavi_propep"/>
</dbReference>
<feature type="binding site" evidence="50">
    <location>
        <position position="2990"/>
    </location>
    <ligand>
        <name>Zn(2+)</name>
        <dbReference type="ChEBI" id="CHEBI:29105"/>
        <label>1</label>
    </ligand>
</feature>
<dbReference type="SUPFAM" id="SSF56983">
    <property type="entry name" value="Viral glycoprotein, central and dimerisation domains"/>
    <property type="match status" value="1"/>
</dbReference>
<evidence type="ECO:0000256" key="22">
    <source>
        <dbReference type="ARBA" id="ARBA00022692"/>
    </source>
</evidence>
<organism evidence="59">
    <name type="scientific">Chinese soft-shelled turtle flavivirus</name>
    <dbReference type="NCBI Taxonomy" id="2814814"/>
    <lineage>
        <taxon>Viruses</taxon>
        <taxon>Riboviria</taxon>
        <taxon>Orthornavirae</taxon>
        <taxon>Kitrinoviricota</taxon>
        <taxon>Flasuviricetes</taxon>
        <taxon>Amarillovirales</taxon>
        <taxon>Flaviviridae</taxon>
        <taxon>Orthoflavivirus</taxon>
    </lineage>
</organism>
<dbReference type="GO" id="GO:0046983">
    <property type="term" value="F:protein dimerization activity"/>
    <property type="evidence" value="ECO:0007669"/>
    <property type="project" value="InterPro"/>
</dbReference>
<comment type="catalytic activity">
    <reaction evidence="44">
        <text>Selective hydrolysis of -Xaa-Xaa-|-Yaa- bonds in which each of the Xaa can be either Arg or Lys and Yaa can be either Ser or Ala.</text>
        <dbReference type="EC" id="3.4.21.91"/>
    </reaction>
</comment>
<dbReference type="InterPro" id="IPR029063">
    <property type="entry name" value="SAM-dependent_MTases_sf"/>
</dbReference>
<dbReference type="SUPFAM" id="SSF53335">
    <property type="entry name" value="S-adenosyl-L-methionine-dependent methyltransferases"/>
    <property type="match status" value="1"/>
</dbReference>
<dbReference type="InterPro" id="IPR007094">
    <property type="entry name" value="RNA-dir_pol_PSvirus"/>
</dbReference>
<dbReference type="GO" id="GO:0052170">
    <property type="term" value="P:symbiont-mediated suppression of host innate immune response"/>
    <property type="evidence" value="ECO:0007669"/>
    <property type="project" value="UniProtKB-KW"/>
</dbReference>
<evidence type="ECO:0000256" key="38">
    <source>
        <dbReference type="ARBA" id="ARBA00023157"/>
    </source>
</evidence>
<keyword evidence="40" id="KW-1038">Host endoplasmic reticulum</keyword>
<keyword evidence="36" id="KW-0506">mRNA capping</keyword>
<evidence type="ECO:0000256" key="13">
    <source>
        <dbReference type="ARBA" id="ARBA00022562"/>
    </source>
</evidence>
<keyword evidence="9" id="KW-1170">Fusion of virus membrane with host endosomal membrane</keyword>
<feature type="transmembrane region" description="Helical" evidence="52">
    <location>
        <begin position="783"/>
        <end position="804"/>
    </location>
</feature>
<comment type="catalytic activity">
    <reaction evidence="45">
        <text>a ribonucleoside 5'-triphosphate + H2O = a ribonucleoside 5'-diphosphate + phosphate + H(+)</text>
        <dbReference type="Rhea" id="RHEA:23680"/>
        <dbReference type="ChEBI" id="CHEBI:15377"/>
        <dbReference type="ChEBI" id="CHEBI:15378"/>
        <dbReference type="ChEBI" id="CHEBI:43474"/>
        <dbReference type="ChEBI" id="CHEBI:57930"/>
        <dbReference type="ChEBI" id="CHEBI:61557"/>
        <dbReference type="EC" id="3.6.1.15"/>
    </reaction>
</comment>
<dbReference type="Gene3D" id="2.60.98.10">
    <property type="entry name" value="Tick-borne Encephalitis virus Glycoprotein, domain 1"/>
    <property type="match status" value="1"/>
</dbReference>
<feature type="domain" description="RdRp catalytic" evidence="53">
    <location>
        <begin position="3079"/>
        <end position="3230"/>
    </location>
</feature>
<dbReference type="GO" id="GO:0004483">
    <property type="term" value="F:methyltransferase cap1 activity"/>
    <property type="evidence" value="ECO:0007669"/>
    <property type="project" value="InterPro"/>
</dbReference>
<dbReference type="InterPro" id="IPR009003">
    <property type="entry name" value="Peptidase_S1_PA"/>
</dbReference>
<dbReference type="InterPro" id="IPR038302">
    <property type="entry name" value="Env_glycoprot_M_sf_flavivir"/>
</dbReference>
<comment type="subcellular location">
    <subcellularLocation>
        <location evidence="2">Host endoplasmic reticulum membrane</location>
        <topology evidence="2">Multi-pass membrane protein</topology>
    </subcellularLocation>
    <subcellularLocation>
        <location evidence="4">Host endoplasmic reticulum membrane</location>
        <topology evidence="4">Peripheral membrane protein</topology>
        <orientation evidence="4">Cytoplasmic side</orientation>
    </subcellularLocation>
    <subcellularLocation>
        <location evidence="43">Host endoplasmic reticulum membrane</location>
        <topology evidence="43">Peripheral membrane protein</topology>
        <orientation evidence="43">Lumenal side</orientation>
    </subcellularLocation>
    <subcellularLocation>
        <location evidence="1">Host nucleus</location>
    </subcellularLocation>
    <subcellularLocation>
        <location evidence="5">Secreted</location>
    </subcellularLocation>
    <subcellularLocation>
        <location evidence="3">Virion membrane</location>
        <topology evidence="3">Multi-pass membrane protein</topology>
    </subcellularLocation>
</comment>
<keyword evidence="50" id="KW-0862">Zinc</keyword>
<keyword evidence="33" id="KW-0694">RNA-binding</keyword>
<evidence type="ECO:0000256" key="12">
    <source>
        <dbReference type="ARBA" id="ARBA00022561"/>
    </source>
</evidence>
<evidence type="ECO:0000313" key="59">
    <source>
        <dbReference type="EMBL" id="QSH48282.1"/>
    </source>
</evidence>
<dbReference type="InterPro" id="IPR026470">
    <property type="entry name" value="Flavi_E_Stem/Anchor_dom"/>
</dbReference>
<evidence type="ECO:0000256" key="20">
    <source>
        <dbReference type="ARBA" id="ARBA00022679"/>
    </source>
</evidence>
<feature type="domain" description="Helicase ATP-binding" evidence="54">
    <location>
        <begin position="1718"/>
        <end position="1874"/>
    </location>
</feature>
<dbReference type="GO" id="GO:0044167">
    <property type="term" value="C:host cell endoplasmic reticulum membrane"/>
    <property type="evidence" value="ECO:0007669"/>
    <property type="project" value="UniProtKB-SubCell"/>
</dbReference>
<evidence type="ECO:0000256" key="9">
    <source>
        <dbReference type="ARBA" id="ARBA00022510"/>
    </source>
</evidence>
<dbReference type="Pfam" id="PF02832">
    <property type="entry name" value="Flavi_glycop_C"/>
    <property type="match status" value="1"/>
</dbReference>
<dbReference type="InterPro" id="IPR038688">
    <property type="entry name" value="Flavi_propep_sf"/>
</dbReference>